<feature type="transmembrane region" description="Helical" evidence="4">
    <location>
        <begin position="28"/>
        <end position="50"/>
    </location>
</feature>
<evidence type="ECO:0000256" key="1">
    <source>
        <dbReference type="ARBA" id="ARBA00022679"/>
    </source>
</evidence>
<keyword evidence="4" id="KW-1133">Transmembrane helix</keyword>
<evidence type="ECO:0000256" key="2">
    <source>
        <dbReference type="ARBA" id="ARBA00022777"/>
    </source>
</evidence>
<sequence>MGDNRAMIPRREPPPSAFLLPLRDDARLGARIECLLPLLLLGVAAVVSVANPQHSPEQRWQVIAYTLVSAAVIVFTDTAPPPWWRTRWWRVGAFLALLGCASVLTLLDPVFTVFTIAAFFRALILRPKSVMLAGLAVTSALIHSLPGGGPLVALQTWPYTYLVIVVVQTAAVASGVLLSERLVAQSEERRALVAELRAAMEENAGLHQQLLVQARESGMLDERQRLSREIHDTLAQGLAGIITQLTAARQAGTAAEEAARRVDTALALARENLHQARRAVHALTPGELDGSGLCDALAAVTTRWAERSGIAAEFSTSGTVRALHPEIEATLLRVTQEALANVAKHARASRTVVTVTYLPDQVALDIRDDGVGFDDDPVTRADDDSWSNGYGIPGMRHRVQRIAGHFVVESERGAGTAISATVPAVAAMAEA</sequence>
<dbReference type="InterPro" id="IPR036890">
    <property type="entry name" value="HATPase_C_sf"/>
</dbReference>
<dbReference type="SMART" id="SM00387">
    <property type="entry name" value="HATPase_c"/>
    <property type="match status" value="1"/>
</dbReference>
<dbReference type="GO" id="GO:0046983">
    <property type="term" value="F:protein dimerization activity"/>
    <property type="evidence" value="ECO:0007669"/>
    <property type="project" value="InterPro"/>
</dbReference>
<evidence type="ECO:0000313" key="6">
    <source>
        <dbReference type="EMBL" id="EHY88244.1"/>
    </source>
</evidence>
<protein>
    <submittedName>
        <fullName evidence="6">Signal transduction histidine kinase</fullName>
    </submittedName>
</protein>
<accession>H8G6A1</accession>
<keyword evidence="7" id="KW-1185">Reference proteome</keyword>
<dbReference type="PIRSF" id="PIRSF037434">
    <property type="entry name" value="STHK_ChrS"/>
    <property type="match status" value="1"/>
</dbReference>
<evidence type="ECO:0000256" key="3">
    <source>
        <dbReference type="ARBA" id="ARBA00023012"/>
    </source>
</evidence>
<gene>
    <name evidence="6" type="ORF">SacazDRAFT_01312</name>
</gene>
<evidence type="ECO:0000259" key="5">
    <source>
        <dbReference type="PROSITE" id="PS50109"/>
    </source>
</evidence>
<feature type="domain" description="Histidine kinase" evidence="5">
    <location>
        <begin position="331"/>
        <end position="426"/>
    </location>
</feature>
<dbReference type="AlphaFoldDB" id="H8G6A1"/>
<keyword evidence="2 6" id="KW-0418">Kinase</keyword>
<dbReference type="GO" id="GO:0000155">
    <property type="term" value="F:phosphorelay sensor kinase activity"/>
    <property type="evidence" value="ECO:0007669"/>
    <property type="project" value="InterPro"/>
</dbReference>
<name>H8G6A1_9PSEU</name>
<dbReference type="GO" id="GO:0016020">
    <property type="term" value="C:membrane"/>
    <property type="evidence" value="ECO:0007669"/>
    <property type="project" value="InterPro"/>
</dbReference>
<dbReference type="CDD" id="cd16917">
    <property type="entry name" value="HATPase_UhpB-NarQ-NarX-like"/>
    <property type="match status" value="1"/>
</dbReference>
<dbReference type="InterPro" id="IPR017205">
    <property type="entry name" value="Sig_transdc_His_kinase_ChrS"/>
</dbReference>
<keyword evidence="4" id="KW-0472">Membrane</keyword>
<dbReference type="InterPro" id="IPR011712">
    <property type="entry name" value="Sig_transdc_His_kin_sub3_dim/P"/>
</dbReference>
<dbReference type="InterPro" id="IPR005467">
    <property type="entry name" value="His_kinase_dom"/>
</dbReference>
<dbReference type="Gene3D" id="3.30.565.10">
    <property type="entry name" value="Histidine kinase-like ATPase, C-terminal domain"/>
    <property type="match status" value="1"/>
</dbReference>
<dbReference type="InterPro" id="IPR003594">
    <property type="entry name" value="HATPase_dom"/>
</dbReference>
<dbReference type="Pfam" id="PF07730">
    <property type="entry name" value="HisKA_3"/>
    <property type="match status" value="1"/>
</dbReference>
<dbReference type="Proteomes" id="UP000004705">
    <property type="component" value="Chromosome"/>
</dbReference>
<evidence type="ECO:0000256" key="4">
    <source>
        <dbReference type="SAM" id="Phobius"/>
    </source>
</evidence>
<dbReference type="PANTHER" id="PTHR24421:SF62">
    <property type="entry name" value="SENSORY TRANSDUCTION HISTIDINE KINASE"/>
    <property type="match status" value="1"/>
</dbReference>
<reference evidence="6 7" key="1">
    <citation type="journal article" date="2012" name="Stand. Genomic Sci.">
        <title>Genome sequence of the soil bacterium Saccharomonospora azurea type strain (NA-128(T)).</title>
        <authorList>
            <person name="Klenk H.P."/>
            <person name="Held B."/>
            <person name="Lucas S."/>
            <person name="Lapidus A."/>
            <person name="Copeland A."/>
            <person name="Hammon N."/>
            <person name="Pitluck S."/>
            <person name="Goodwin L.A."/>
            <person name="Han C."/>
            <person name="Tapia R."/>
            <person name="Brambilla E.M."/>
            <person name="Potter G."/>
            <person name="Land M."/>
            <person name="Ivanova N."/>
            <person name="Rohde M."/>
            <person name="Goker M."/>
            <person name="Detter J.C."/>
            <person name="Kyrpides N.C."/>
            <person name="Woyke T."/>
        </authorList>
    </citation>
    <scope>NUCLEOTIDE SEQUENCE [LARGE SCALE GENOMIC DNA]</scope>
    <source>
        <strain evidence="6 7">NA-128</strain>
    </source>
</reference>
<dbReference type="Gene3D" id="1.20.5.1930">
    <property type="match status" value="1"/>
</dbReference>
<dbReference type="HOGENOM" id="CLU_000445_20_15_11"/>
<keyword evidence="3" id="KW-0902">Two-component regulatory system</keyword>
<dbReference type="SUPFAM" id="SSF55874">
    <property type="entry name" value="ATPase domain of HSP90 chaperone/DNA topoisomerase II/histidine kinase"/>
    <property type="match status" value="1"/>
</dbReference>
<proteinExistence type="predicted"/>
<evidence type="ECO:0000313" key="7">
    <source>
        <dbReference type="Proteomes" id="UP000004705"/>
    </source>
</evidence>
<dbReference type="PANTHER" id="PTHR24421">
    <property type="entry name" value="NITRATE/NITRITE SENSOR PROTEIN NARX-RELATED"/>
    <property type="match status" value="1"/>
</dbReference>
<dbReference type="InterPro" id="IPR050482">
    <property type="entry name" value="Sensor_HK_TwoCompSys"/>
</dbReference>
<dbReference type="EMBL" id="CM001466">
    <property type="protein sequence ID" value="EHY88244.1"/>
    <property type="molecule type" value="Genomic_DNA"/>
</dbReference>
<dbReference type="Pfam" id="PF02518">
    <property type="entry name" value="HATPase_c"/>
    <property type="match status" value="1"/>
</dbReference>
<feature type="transmembrane region" description="Helical" evidence="4">
    <location>
        <begin position="91"/>
        <end position="120"/>
    </location>
</feature>
<feature type="transmembrane region" description="Helical" evidence="4">
    <location>
        <begin position="62"/>
        <end position="79"/>
    </location>
</feature>
<feature type="transmembrane region" description="Helical" evidence="4">
    <location>
        <begin position="159"/>
        <end position="179"/>
    </location>
</feature>
<organism evidence="6 7">
    <name type="scientific">Saccharomonospora azurea NA-128</name>
    <dbReference type="NCBI Taxonomy" id="882081"/>
    <lineage>
        <taxon>Bacteria</taxon>
        <taxon>Bacillati</taxon>
        <taxon>Actinomycetota</taxon>
        <taxon>Actinomycetes</taxon>
        <taxon>Pseudonocardiales</taxon>
        <taxon>Pseudonocardiaceae</taxon>
        <taxon>Saccharomonospora</taxon>
    </lineage>
</organism>
<keyword evidence="4" id="KW-0812">Transmembrane</keyword>
<dbReference type="PROSITE" id="PS50109">
    <property type="entry name" value="HIS_KIN"/>
    <property type="match status" value="1"/>
</dbReference>
<keyword evidence="1" id="KW-0808">Transferase</keyword>